<dbReference type="KEGG" id="crq:GCK72_017115"/>
<reference evidence="2 3" key="1">
    <citation type="submission" date="2019-12" db="EMBL/GenBank/DDBJ databases">
        <title>Chromosome-level assembly of the Caenorhabditis remanei genome.</title>
        <authorList>
            <person name="Teterina A.A."/>
            <person name="Willis J.H."/>
            <person name="Phillips P.C."/>
        </authorList>
    </citation>
    <scope>NUCLEOTIDE SEQUENCE [LARGE SCALE GENOMIC DNA]</scope>
    <source>
        <strain evidence="2 3">PX506</strain>
        <tissue evidence="2">Whole organism</tissue>
    </source>
</reference>
<dbReference type="CTD" id="9811235"/>
<sequence length="201" mass="23601">MLYVVEKPSEYRDFIARVGSLDVIYAIWTVNTAYGNHEIMGYLPFLVLGYLGFNLNLSIKMQPDTIRSVDYYKGKMRVAIIGSIIYLIGHFIVLYSLDLDGWTHYTIFNLLNVFYALFYIRYTWKIVDIIGFNLKYGYGIGLAVCALVTIIVCWYQNLRKMRIYEVYALLHCIYDFCLTFKYFCIEIPGPEETLLQRIKTE</sequence>
<evidence type="ECO:0000313" key="3">
    <source>
        <dbReference type="Proteomes" id="UP000483820"/>
    </source>
</evidence>
<comment type="caution">
    <text evidence="2">The sequence shown here is derived from an EMBL/GenBank/DDBJ whole genome shotgun (WGS) entry which is preliminary data.</text>
</comment>
<dbReference type="Proteomes" id="UP000483820">
    <property type="component" value="Chromosome V"/>
</dbReference>
<organism evidence="2 3">
    <name type="scientific">Caenorhabditis remanei</name>
    <name type="common">Caenorhabditis vulgaris</name>
    <dbReference type="NCBI Taxonomy" id="31234"/>
    <lineage>
        <taxon>Eukaryota</taxon>
        <taxon>Metazoa</taxon>
        <taxon>Ecdysozoa</taxon>
        <taxon>Nematoda</taxon>
        <taxon>Chromadorea</taxon>
        <taxon>Rhabditida</taxon>
        <taxon>Rhabditina</taxon>
        <taxon>Rhabditomorpha</taxon>
        <taxon>Rhabditoidea</taxon>
        <taxon>Rhabditidae</taxon>
        <taxon>Peloderinae</taxon>
        <taxon>Caenorhabditis</taxon>
    </lineage>
</organism>
<accession>A0A6A5G7M0</accession>
<feature type="transmembrane region" description="Helical" evidence="1">
    <location>
        <begin position="39"/>
        <end position="57"/>
    </location>
</feature>
<dbReference type="RefSeq" id="XP_003089358.2">
    <property type="nucleotide sequence ID" value="XM_003089310.2"/>
</dbReference>
<feature type="transmembrane region" description="Helical" evidence="1">
    <location>
        <begin position="103"/>
        <end position="124"/>
    </location>
</feature>
<keyword evidence="1" id="KW-0472">Membrane</keyword>
<keyword evidence="1" id="KW-1133">Transmembrane helix</keyword>
<keyword evidence="1" id="KW-0812">Transmembrane</keyword>
<evidence type="ECO:0000313" key="2">
    <source>
        <dbReference type="EMBL" id="KAF1750564.1"/>
    </source>
</evidence>
<evidence type="ECO:0000256" key="1">
    <source>
        <dbReference type="SAM" id="Phobius"/>
    </source>
</evidence>
<dbReference type="AlphaFoldDB" id="A0A6A5G7M0"/>
<name>A0A6A5G7M0_CAERE</name>
<feature type="transmembrane region" description="Helical" evidence="1">
    <location>
        <begin position="136"/>
        <end position="157"/>
    </location>
</feature>
<proteinExistence type="predicted"/>
<feature type="transmembrane region" description="Helical" evidence="1">
    <location>
        <begin position="78"/>
        <end position="97"/>
    </location>
</feature>
<dbReference type="EMBL" id="WUAV01000005">
    <property type="protein sequence ID" value="KAF1750564.1"/>
    <property type="molecule type" value="Genomic_DNA"/>
</dbReference>
<gene>
    <name evidence="2" type="ORF">GCK72_017115</name>
</gene>
<protein>
    <submittedName>
        <fullName evidence="2">Uncharacterized protein</fullName>
    </submittedName>
</protein>
<dbReference type="GeneID" id="9811235"/>